<name>A0A0C2BSU0_9BURK</name>
<sequence>MGWLKQCYKKSPYRLQAALIAGSLLTPLFIYAPAAAAPAHAWQDVFRRMTDPELSQVSAQGLTMPQMASDRLFDHESKFSAGGNAVSMLGDMATLLNPPLSPLLALLEMQIRYTSMIFNPANPGIISDINGVTIIRIPHENVNRSVTIRDSTGVTYGNVDIRGIDRGGTVLVVSRH</sequence>
<evidence type="ECO:0000256" key="1">
    <source>
        <dbReference type="SAM" id="SignalP"/>
    </source>
</evidence>
<dbReference type="EMBL" id="JWJG01000028">
    <property type="protein sequence ID" value="KIF83129.1"/>
    <property type="molecule type" value="Genomic_DNA"/>
</dbReference>
<keyword evidence="3" id="KW-1185">Reference proteome</keyword>
<evidence type="ECO:0000313" key="3">
    <source>
        <dbReference type="Proteomes" id="UP000031572"/>
    </source>
</evidence>
<reference evidence="2 3" key="1">
    <citation type="submission" date="2014-12" db="EMBL/GenBank/DDBJ databases">
        <title>Denitrispirillum autotrophicum gen. nov., sp. nov., Denitrifying, Facultatively Autotrophic Bacteria Isolated from Rice Paddy Soil.</title>
        <authorList>
            <person name="Ishii S."/>
            <person name="Ashida N."/>
            <person name="Ohno H."/>
            <person name="Otsuka S."/>
            <person name="Yokota A."/>
            <person name="Senoo K."/>
        </authorList>
    </citation>
    <scope>NUCLEOTIDE SEQUENCE [LARGE SCALE GENOMIC DNA]</scope>
    <source>
        <strain evidence="2 3">TSA66</strain>
    </source>
</reference>
<dbReference type="AlphaFoldDB" id="A0A0C2BSU0"/>
<dbReference type="RefSeq" id="WP_040041757.1">
    <property type="nucleotide sequence ID" value="NZ_JWJG01000028.1"/>
</dbReference>
<proteinExistence type="predicted"/>
<keyword evidence="1" id="KW-0732">Signal</keyword>
<organism evidence="2 3">
    <name type="scientific">Noviherbaspirillum autotrophicum</name>
    <dbReference type="NCBI Taxonomy" id="709839"/>
    <lineage>
        <taxon>Bacteria</taxon>
        <taxon>Pseudomonadati</taxon>
        <taxon>Pseudomonadota</taxon>
        <taxon>Betaproteobacteria</taxon>
        <taxon>Burkholderiales</taxon>
        <taxon>Oxalobacteraceae</taxon>
        <taxon>Noviherbaspirillum</taxon>
    </lineage>
</organism>
<feature type="chain" id="PRO_5002146235" evidence="1">
    <location>
        <begin position="37"/>
        <end position="176"/>
    </location>
</feature>
<feature type="signal peptide" evidence="1">
    <location>
        <begin position="1"/>
        <end position="36"/>
    </location>
</feature>
<protein>
    <submittedName>
        <fullName evidence="2">Uncharacterized protein</fullName>
    </submittedName>
</protein>
<dbReference type="Proteomes" id="UP000031572">
    <property type="component" value="Unassembled WGS sequence"/>
</dbReference>
<dbReference type="OrthoDB" id="9828864at2"/>
<evidence type="ECO:0000313" key="2">
    <source>
        <dbReference type="EMBL" id="KIF83129.1"/>
    </source>
</evidence>
<gene>
    <name evidence="2" type="ORF">TSA66_23490</name>
</gene>
<comment type="caution">
    <text evidence="2">The sequence shown here is derived from an EMBL/GenBank/DDBJ whole genome shotgun (WGS) entry which is preliminary data.</text>
</comment>
<accession>A0A0C2BSU0</accession>